<dbReference type="EMBL" id="JBBPDW010000009">
    <property type="protein sequence ID" value="KAK7549362.1"/>
    <property type="molecule type" value="Genomic_DNA"/>
</dbReference>
<organism evidence="3 4">
    <name type="scientific">Phyllosticta citricarpa</name>
    <dbReference type="NCBI Taxonomy" id="55181"/>
    <lineage>
        <taxon>Eukaryota</taxon>
        <taxon>Fungi</taxon>
        <taxon>Dikarya</taxon>
        <taxon>Ascomycota</taxon>
        <taxon>Pezizomycotina</taxon>
        <taxon>Dothideomycetes</taxon>
        <taxon>Dothideomycetes incertae sedis</taxon>
        <taxon>Botryosphaeriales</taxon>
        <taxon>Phyllostictaceae</taxon>
        <taxon>Phyllosticta</taxon>
    </lineage>
</organism>
<sequence length="390" mass="44448">MDTQHVAPDEFDAQIGALSVDTNVCAESCASASTLDATHTTTDPQESPQQHVDLDKKGTTSPPGLNNMPAELLFEIDGYLDKTSALSLRLASRRMKEVFTYTAKRNSAICTSERRELCGDLSLKTWLGLRIQAAKEDRVHSGLMQACVRCDAFHEINCFSAEQLQKPPMQRICLGHERVLHLCDHWHLNYFQLAKLPDGKHLQGTWYDWPDLFPNDDFRCHCPCLDLLSKLEKELPRPTSSLQARPGRKNTCIEVKSETTCDEWSISCGLDAEEAEERLLMCFDEDKWRMCPHMRAETLHKFDSEGAFSQLRGDGDFGVREGVIINGACQSPHCGAKLTLNWQIRDVSRENYYHDVQFEFSRHMEIFRMNGPEWLANTEVYTGWDQNVLL</sequence>
<dbReference type="Proteomes" id="UP001365128">
    <property type="component" value="Unassembled WGS sequence"/>
</dbReference>
<proteinExistence type="predicted"/>
<evidence type="ECO:0000313" key="4">
    <source>
        <dbReference type="Proteomes" id="UP001365128"/>
    </source>
</evidence>
<evidence type="ECO:0000313" key="3">
    <source>
        <dbReference type="EMBL" id="KAK7549362.1"/>
    </source>
</evidence>
<name>A0ABR1MH81_9PEZI</name>
<evidence type="ECO:0000259" key="2">
    <source>
        <dbReference type="PROSITE" id="PS50181"/>
    </source>
</evidence>
<feature type="compositionally biased region" description="Polar residues" evidence="1">
    <location>
        <begin position="35"/>
        <end position="50"/>
    </location>
</feature>
<dbReference type="PROSITE" id="PS50181">
    <property type="entry name" value="FBOX"/>
    <property type="match status" value="1"/>
</dbReference>
<evidence type="ECO:0000256" key="1">
    <source>
        <dbReference type="SAM" id="MobiDB-lite"/>
    </source>
</evidence>
<feature type="domain" description="F-box" evidence="2">
    <location>
        <begin position="62"/>
        <end position="98"/>
    </location>
</feature>
<keyword evidence="4" id="KW-1185">Reference proteome</keyword>
<gene>
    <name evidence="3" type="ORF">IWX46DRAFT_625894</name>
</gene>
<dbReference type="InterPro" id="IPR001810">
    <property type="entry name" value="F-box_dom"/>
</dbReference>
<reference evidence="3 4" key="1">
    <citation type="submission" date="2024-04" db="EMBL/GenBank/DDBJ databases">
        <title>Phyllosticta paracitricarpa is synonymous to the EU quarantine fungus P. citricarpa based on phylogenomic analyses.</title>
        <authorList>
            <consortium name="Lawrence Berkeley National Laboratory"/>
            <person name="Van Ingen-Buijs V.A."/>
            <person name="Van Westerhoven A.C."/>
            <person name="Haridas S."/>
            <person name="Skiadas P."/>
            <person name="Martin F."/>
            <person name="Groenewald J.Z."/>
            <person name="Crous P.W."/>
            <person name="Seidl M.F."/>
        </authorList>
    </citation>
    <scope>NUCLEOTIDE SEQUENCE [LARGE SCALE GENOMIC DNA]</scope>
    <source>
        <strain evidence="3 4">CBS 122670</strain>
    </source>
</reference>
<accession>A0ABR1MH81</accession>
<comment type="caution">
    <text evidence="3">The sequence shown here is derived from an EMBL/GenBank/DDBJ whole genome shotgun (WGS) entry which is preliminary data.</text>
</comment>
<protein>
    <recommendedName>
        <fullName evidence="2">F-box domain-containing protein</fullName>
    </recommendedName>
</protein>
<feature type="region of interest" description="Disordered" evidence="1">
    <location>
        <begin position="35"/>
        <end position="65"/>
    </location>
</feature>